<feature type="non-terminal residue" evidence="1">
    <location>
        <position position="71"/>
    </location>
</feature>
<dbReference type="Proteomes" id="UP000663868">
    <property type="component" value="Unassembled WGS sequence"/>
</dbReference>
<comment type="caution">
    <text evidence="1">The sequence shown here is derived from an EMBL/GenBank/DDBJ whole genome shotgun (WGS) entry which is preliminary data.</text>
</comment>
<dbReference type="AlphaFoldDB" id="A0A820QNG6"/>
<evidence type="ECO:0000313" key="1">
    <source>
        <dbReference type="EMBL" id="CAF4424212.1"/>
    </source>
</evidence>
<accession>A0A820QNG6</accession>
<dbReference type="EMBL" id="CAJOBB010027622">
    <property type="protein sequence ID" value="CAF4424212.1"/>
    <property type="molecule type" value="Genomic_DNA"/>
</dbReference>
<reference evidence="1" key="1">
    <citation type="submission" date="2021-02" db="EMBL/GenBank/DDBJ databases">
        <authorList>
            <person name="Nowell W R."/>
        </authorList>
    </citation>
    <scope>NUCLEOTIDE SEQUENCE</scope>
</reference>
<gene>
    <name evidence="1" type="ORF">KXQ929_LOCUS52385</name>
</gene>
<name>A0A820QNG6_9BILA</name>
<protein>
    <submittedName>
        <fullName evidence="1">Uncharacterized protein</fullName>
    </submittedName>
</protein>
<proteinExistence type="predicted"/>
<evidence type="ECO:0000313" key="2">
    <source>
        <dbReference type="Proteomes" id="UP000663868"/>
    </source>
</evidence>
<feature type="non-terminal residue" evidence="1">
    <location>
        <position position="1"/>
    </location>
</feature>
<sequence length="71" mass="8227">NMNTSGMNNYWPEQDANQTIKSHLKFPVNSQLTSNYNEMLRYYGETNTNNTNTNANPQIKRTYSNSISTFL</sequence>
<organism evidence="1 2">
    <name type="scientific">Adineta steineri</name>
    <dbReference type="NCBI Taxonomy" id="433720"/>
    <lineage>
        <taxon>Eukaryota</taxon>
        <taxon>Metazoa</taxon>
        <taxon>Spiralia</taxon>
        <taxon>Gnathifera</taxon>
        <taxon>Rotifera</taxon>
        <taxon>Eurotatoria</taxon>
        <taxon>Bdelloidea</taxon>
        <taxon>Adinetida</taxon>
        <taxon>Adinetidae</taxon>
        <taxon>Adineta</taxon>
    </lineage>
</organism>